<organism evidence="2 3">
    <name type="scientific">Diatrype stigma</name>
    <dbReference type="NCBI Taxonomy" id="117547"/>
    <lineage>
        <taxon>Eukaryota</taxon>
        <taxon>Fungi</taxon>
        <taxon>Dikarya</taxon>
        <taxon>Ascomycota</taxon>
        <taxon>Pezizomycotina</taxon>
        <taxon>Sordariomycetes</taxon>
        <taxon>Xylariomycetidae</taxon>
        <taxon>Xylariales</taxon>
        <taxon>Diatrypaceae</taxon>
        <taxon>Diatrype</taxon>
    </lineage>
</organism>
<accession>A0AAN9UQZ9</accession>
<reference evidence="2 3" key="1">
    <citation type="submission" date="2024-02" db="EMBL/GenBank/DDBJ databases">
        <title>De novo assembly and annotation of 12 fungi associated with fruit tree decline syndrome in Ontario, Canada.</title>
        <authorList>
            <person name="Sulman M."/>
            <person name="Ellouze W."/>
            <person name="Ilyukhin E."/>
        </authorList>
    </citation>
    <scope>NUCLEOTIDE SEQUENCE [LARGE SCALE GENOMIC DNA]</scope>
    <source>
        <strain evidence="2 3">M11/M66-122</strain>
    </source>
</reference>
<evidence type="ECO:0000313" key="2">
    <source>
        <dbReference type="EMBL" id="KAK7753405.1"/>
    </source>
</evidence>
<dbReference type="Pfam" id="PF22939">
    <property type="entry name" value="WHD_GPIID"/>
    <property type="match status" value="1"/>
</dbReference>
<protein>
    <recommendedName>
        <fullName evidence="1">GPI inositol-deacylase winged helix domain-containing protein</fullName>
    </recommendedName>
</protein>
<feature type="domain" description="GPI inositol-deacylase winged helix" evidence="1">
    <location>
        <begin position="116"/>
        <end position="186"/>
    </location>
</feature>
<proteinExistence type="predicted"/>
<dbReference type="Proteomes" id="UP001320420">
    <property type="component" value="Unassembled WGS sequence"/>
</dbReference>
<evidence type="ECO:0000259" key="1">
    <source>
        <dbReference type="Pfam" id="PF22939"/>
    </source>
</evidence>
<dbReference type="PANTHER" id="PTHR10039">
    <property type="entry name" value="AMELOGENIN"/>
    <property type="match status" value="1"/>
</dbReference>
<name>A0AAN9UQZ9_9PEZI</name>
<dbReference type="EMBL" id="JAKJXP020000029">
    <property type="protein sequence ID" value="KAK7753405.1"/>
    <property type="molecule type" value="Genomic_DNA"/>
</dbReference>
<dbReference type="PANTHER" id="PTHR10039:SF16">
    <property type="entry name" value="GPI INOSITOL-DEACYLASE"/>
    <property type="match status" value="1"/>
</dbReference>
<gene>
    <name evidence="2" type="ORF">SLS62_004696</name>
</gene>
<comment type="caution">
    <text evidence="2">The sequence shown here is derived from an EMBL/GenBank/DDBJ whole genome shotgun (WGS) entry which is preliminary data.</text>
</comment>
<sequence>MEFNPALRAGLDRVNFKVPVSTLSIDHSSNDIRAYVEEGLRYVEWDPSVKSEVRTRILDQANGNFLWVHLILEEIKECHSDDDIRATLSELPPGMEALYRRMETSISQRIRRPFDRRLSRQLFLWATYARESLTVEELASILEADFGRILDMTSTLARLCGHFVVIEGDNRIGLLHQTAREYLVSAEHLPFSLDANEAHEELFQKSVCVFMGNNLRSRLSNVPESFSLFSYRATSWAYHLTAPSNGNTVDHQLDTLCKFFGDTAVLIWIQVLSSLGQLGVLIDT</sequence>
<evidence type="ECO:0000313" key="3">
    <source>
        <dbReference type="Proteomes" id="UP001320420"/>
    </source>
</evidence>
<dbReference type="InterPro" id="IPR054471">
    <property type="entry name" value="GPIID_WHD"/>
</dbReference>
<dbReference type="AlphaFoldDB" id="A0AAN9UQZ9"/>
<keyword evidence="3" id="KW-1185">Reference proteome</keyword>